<dbReference type="InterPro" id="IPR052780">
    <property type="entry name" value="AAA_Catabolism_Regulators"/>
</dbReference>
<dbReference type="EMBL" id="JAPQKH010000003">
    <property type="protein sequence ID" value="KAJ5107372.1"/>
    <property type="molecule type" value="Genomic_DNA"/>
</dbReference>
<dbReference type="Pfam" id="PF04082">
    <property type="entry name" value="Fungal_trans"/>
    <property type="match status" value="1"/>
</dbReference>
<dbReference type="GO" id="GO:0003677">
    <property type="term" value="F:DNA binding"/>
    <property type="evidence" value="ECO:0007669"/>
    <property type="project" value="UniProtKB-KW"/>
</dbReference>
<evidence type="ECO:0000313" key="9">
    <source>
        <dbReference type="Proteomes" id="UP001149165"/>
    </source>
</evidence>
<proteinExistence type="predicted"/>
<keyword evidence="1" id="KW-0479">Metal-binding</keyword>
<dbReference type="InterPro" id="IPR036864">
    <property type="entry name" value="Zn2-C6_fun-type_DNA-bd_sf"/>
</dbReference>
<dbReference type="AlphaFoldDB" id="A0A9W9KJB2"/>
<feature type="compositionally biased region" description="Polar residues" evidence="6">
    <location>
        <begin position="141"/>
        <end position="158"/>
    </location>
</feature>
<keyword evidence="4" id="KW-0804">Transcription</keyword>
<organism evidence="8 9">
    <name type="scientific">Penicillium angulare</name>
    <dbReference type="NCBI Taxonomy" id="116970"/>
    <lineage>
        <taxon>Eukaryota</taxon>
        <taxon>Fungi</taxon>
        <taxon>Dikarya</taxon>
        <taxon>Ascomycota</taxon>
        <taxon>Pezizomycotina</taxon>
        <taxon>Eurotiomycetes</taxon>
        <taxon>Eurotiomycetidae</taxon>
        <taxon>Eurotiales</taxon>
        <taxon>Aspergillaceae</taxon>
        <taxon>Penicillium</taxon>
    </lineage>
</organism>
<dbReference type="Gene3D" id="4.10.240.10">
    <property type="entry name" value="Zn(2)-C6 fungal-type DNA-binding domain"/>
    <property type="match status" value="1"/>
</dbReference>
<dbReference type="Proteomes" id="UP001149165">
    <property type="component" value="Unassembled WGS sequence"/>
</dbReference>
<dbReference type="OrthoDB" id="5818554at2759"/>
<feature type="region of interest" description="Disordered" evidence="6">
    <location>
        <begin position="139"/>
        <end position="172"/>
    </location>
</feature>
<dbReference type="GO" id="GO:0000981">
    <property type="term" value="F:DNA-binding transcription factor activity, RNA polymerase II-specific"/>
    <property type="evidence" value="ECO:0007669"/>
    <property type="project" value="InterPro"/>
</dbReference>
<dbReference type="GO" id="GO:0008270">
    <property type="term" value="F:zinc ion binding"/>
    <property type="evidence" value="ECO:0007669"/>
    <property type="project" value="InterPro"/>
</dbReference>
<feature type="domain" description="Xylanolytic transcriptional activator regulatory" evidence="7">
    <location>
        <begin position="329"/>
        <end position="411"/>
    </location>
</feature>
<reference evidence="8" key="1">
    <citation type="submission" date="2022-11" db="EMBL/GenBank/DDBJ databases">
        <authorList>
            <person name="Petersen C."/>
        </authorList>
    </citation>
    <scope>NUCLEOTIDE SEQUENCE</scope>
    <source>
        <strain evidence="8">IBT 30069</strain>
    </source>
</reference>
<keyword evidence="9" id="KW-1185">Reference proteome</keyword>
<dbReference type="PANTHER" id="PTHR31644:SF1">
    <property type="entry name" value="ZN(II)2CYS6 TRANSCRIPTION FACTOR (EUROFUNG)"/>
    <property type="match status" value="1"/>
</dbReference>
<accession>A0A9W9KJB2</accession>
<dbReference type="InterPro" id="IPR001138">
    <property type="entry name" value="Zn2Cys6_DnaBD"/>
</dbReference>
<dbReference type="SUPFAM" id="SSF57701">
    <property type="entry name" value="Zn2/Cys6 DNA-binding domain"/>
    <property type="match status" value="1"/>
</dbReference>
<protein>
    <recommendedName>
        <fullName evidence="7">Xylanolytic transcriptional activator regulatory domain-containing protein</fullName>
    </recommendedName>
</protein>
<keyword evidence="3" id="KW-0238">DNA-binding</keyword>
<dbReference type="SMART" id="SM00906">
    <property type="entry name" value="Fungal_trans"/>
    <property type="match status" value="1"/>
</dbReference>
<feature type="region of interest" description="Disordered" evidence="6">
    <location>
        <begin position="653"/>
        <end position="673"/>
    </location>
</feature>
<evidence type="ECO:0000313" key="8">
    <source>
        <dbReference type="EMBL" id="KAJ5107372.1"/>
    </source>
</evidence>
<evidence type="ECO:0000256" key="1">
    <source>
        <dbReference type="ARBA" id="ARBA00022723"/>
    </source>
</evidence>
<evidence type="ECO:0000256" key="6">
    <source>
        <dbReference type="SAM" id="MobiDB-lite"/>
    </source>
</evidence>
<evidence type="ECO:0000256" key="3">
    <source>
        <dbReference type="ARBA" id="ARBA00023125"/>
    </source>
</evidence>
<dbReference type="PANTHER" id="PTHR31644">
    <property type="entry name" value="TRANSCRIPTIONAL ACTIVATOR ARO80-RELATED"/>
    <property type="match status" value="1"/>
</dbReference>
<dbReference type="CDD" id="cd00067">
    <property type="entry name" value="GAL4"/>
    <property type="match status" value="1"/>
</dbReference>
<evidence type="ECO:0000256" key="5">
    <source>
        <dbReference type="ARBA" id="ARBA00023242"/>
    </source>
</evidence>
<evidence type="ECO:0000256" key="2">
    <source>
        <dbReference type="ARBA" id="ARBA00023015"/>
    </source>
</evidence>
<gene>
    <name evidence="8" type="ORF">N7456_004047</name>
</gene>
<evidence type="ECO:0000259" key="7">
    <source>
        <dbReference type="SMART" id="SM00906"/>
    </source>
</evidence>
<keyword evidence="2" id="KW-0805">Transcription regulation</keyword>
<evidence type="ECO:0000256" key="4">
    <source>
        <dbReference type="ARBA" id="ARBA00023163"/>
    </source>
</evidence>
<name>A0A9W9KJB2_9EURO</name>
<comment type="caution">
    <text evidence="8">The sequence shown here is derived from an EMBL/GenBank/DDBJ whole genome shotgun (WGS) entry which is preliminary data.</text>
</comment>
<sequence length="739" mass="83026">MTKGRGIREYRACVRCRSRKIKCDMYVPERAKKQDTISSPTLTLLGDYRQNFGDPGKPPCVKCHREGATCILAGSGRGGNFSHLRRSKKQASFRQNNLSRDGIAPQSLPHSVDIQSHVHDSLQNPSDALLILAHVAGQPDKGNSSELSTRTETPSPFDTDTRPPITNFPITNQEPAREFDGAGEDIHKLHPLLQNGTITLDLLFELLILQVSRPIYSPTSFTYDRCRYQDNYHPFFPIVPASVLDPKNITNSLKHESFLITAILVISSKDLPNLSQTNKSIWSHLQQRILQISLGASGTRHINCVEGLLLLGEWSLPNQSEYESNGEAPWSIIGLAVRLAYRLRLEDSSFNWGRNTNRDKDSDTETQSDRKRLVWTFTYLSDRQISIRMGQAFWCRGPALSARFTAQDFPTLQSKSTVTSKDDLASWLQAQVEITTLFGNAHDILFASKSRTTELITRGDYVKYIDDTSRALAAWESNWRDISVSKPLRSCLALMREYLRLYVNAFAFQAVLYRGRSASARLDTDADPNVDLGLQLDFPYSTMASADARHVYDALDAAESLLRIFTEEFDTRQLRCLPDRFYLYEIHSSVFIFKSNFSGAISSDRYEETKKLMRRFLTVLDAVPVNKNHKHVASHYAKLLRGLWFRRKEDCKGGPARRHSDQQDDHTGSGDTCSNVSANLARGPPCMNVDMNGGGSVEGSILDDSTLELFDGIDGLDGLLAMAPVFPYDLSLFLDGIDL</sequence>
<feature type="region of interest" description="Disordered" evidence="6">
    <location>
        <begin position="79"/>
        <end position="106"/>
    </location>
</feature>
<dbReference type="GO" id="GO:0005634">
    <property type="term" value="C:nucleus"/>
    <property type="evidence" value="ECO:0007669"/>
    <property type="project" value="TreeGrafter"/>
</dbReference>
<reference evidence="8" key="2">
    <citation type="journal article" date="2023" name="IMA Fungus">
        <title>Comparative genomic study of the Penicillium genus elucidates a diverse pangenome and 15 lateral gene transfer events.</title>
        <authorList>
            <person name="Petersen C."/>
            <person name="Sorensen T."/>
            <person name="Nielsen M.R."/>
            <person name="Sondergaard T.E."/>
            <person name="Sorensen J.L."/>
            <person name="Fitzpatrick D.A."/>
            <person name="Frisvad J.C."/>
            <person name="Nielsen K.L."/>
        </authorList>
    </citation>
    <scope>NUCLEOTIDE SEQUENCE</scope>
    <source>
        <strain evidence="8">IBT 30069</strain>
    </source>
</reference>
<dbReference type="CDD" id="cd12148">
    <property type="entry name" value="fungal_TF_MHR"/>
    <property type="match status" value="1"/>
</dbReference>
<dbReference type="InterPro" id="IPR007219">
    <property type="entry name" value="XnlR_reg_dom"/>
</dbReference>
<dbReference type="GO" id="GO:0006351">
    <property type="term" value="P:DNA-templated transcription"/>
    <property type="evidence" value="ECO:0007669"/>
    <property type="project" value="InterPro"/>
</dbReference>
<feature type="compositionally biased region" description="Basic and acidic residues" evidence="6">
    <location>
        <begin position="653"/>
        <end position="668"/>
    </location>
</feature>
<keyword evidence="5" id="KW-0539">Nucleus</keyword>